<proteinExistence type="predicted"/>
<sequence length="157" mass="17746">MADYLTVPILEELIRRVEEDPRTNDAVKAMTSGILTYYFTIDNGFIVSPKSTESLSTGFEHIIRRIQSDSLAERKIVDHAVVRLEVDDSLQGCVGRLQHSIQNLNTGGKSCWAILVCAQLFYFYEYCGMGLQNECLVPWAPPGQVEEQDGFHKTRMV</sequence>
<evidence type="ECO:0000313" key="2">
    <source>
        <dbReference type="Proteomes" id="UP001143548"/>
    </source>
</evidence>
<gene>
    <name evidence="1" type="ORF">AbraCBS73388_009604</name>
</gene>
<name>A0A9W5YW17_9EURO</name>
<reference evidence="1" key="1">
    <citation type="submission" date="2022-07" db="EMBL/GenBank/DDBJ databases">
        <title>Taxonomy of Aspergillus series Nigri: significant species reduction supported by multi-species coalescent approaches.</title>
        <authorList>
            <person name="Bian C."/>
            <person name="Kusuya Y."/>
            <person name="Sklenar F."/>
            <person name="D'hooge E."/>
            <person name="Yaguchi T."/>
            <person name="Takahashi H."/>
            <person name="Hubka V."/>
        </authorList>
    </citation>
    <scope>NUCLEOTIDE SEQUENCE</scope>
    <source>
        <strain evidence="1">CBS 733.88</strain>
    </source>
</reference>
<protein>
    <submittedName>
        <fullName evidence="1">Uncharacterized protein</fullName>
    </submittedName>
</protein>
<organism evidence="1 2">
    <name type="scientific">Aspergillus brasiliensis</name>
    <dbReference type="NCBI Taxonomy" id="319629"/>
    <lineage>
        <taxon>Eukaryota</taxon>
        <taxon>Fungi</taxon>
        <taxon>Dikarya</taxon>
        <taxon>Ascomycota</taxon>
        <taxon>Pezizomycotina</taxon>
        <taxon>Eurotiomycetes</taxon>
        <taxon>Eurotiomycetidae</taxon>
        <taxon>Eurotiales</taxon>
        <taxon>Aspergillaceae</taxon>
        <taxon>Aspergillus</taxon>
        <taxon>Aspergillus subgen. Circumdati</taxon>
    </lineage>
</organism>
<evidence type="ECO:0000313" key="1">
    <source>
        <dbReference type="EMBL" id="GKZ23246.1"/>
    </source>
</evidence>
<dbReference type="EMBL" id="BROQ01000064">
    <property type="protein sequence ID" value="GKZ23246.1"/>
    <property type="molecule type" value="Genomic_DNA"/>
</dbReference>
<dbReference type="AlphaFoldDB" id="A0A9W5YW17"/>
<dbReference type="Proteomes" id="UP001143548">
    <property type="component" value="Unassembled WGS sequence"/>
</dbReference>
<comment type="caution">
    <text evidence="1">The sequence shown here is derived from an EMBL/GenBank/DDBJ whole genome shotgun (WGS) entry which is preliminary data.</text>
</comment>
<accession>A0A9W5YW17</accession>